<organism evidence="2 3">
    <name type="scientific">Aeromicrobium wangtongii</name>
    <dbReference type="NCBI Taxonomy" id="2969247"/>
    <lineage>
        <taxon>Bacteria</taxon>
        <taxon>Bacillati</taxon>
        <taxon>Actinomycetota</taxon>
        <taxon>Actinomycetes</taxon>
        <taxon>Propionibacteriales</taxon>
        <taxon>Nocardioidaceae</taxon>
        <taxon>Aeromicrobium</taxon>
    </lineage>
</organism>
<reference evidence="2 3" key="1">
    <citation type="submission" date="2022-08" db="EMBL/GenBank/DDBJ databases">
        <title>novel species in genus Aeromicrobium.</title>
        <authorList>
            <person name="Ye L."/>
        </authorList>
    </citation>
    <scope>NUCLEOTIDE SEQUENCE [LARGE SCALE GENOMIC DNA]</scope>
    <source>
        <strain evidence="3">zg-Y1379</strain>
    </source>
</reference>
<dbReference type="PROSITE" id="PS51257">
    <property type="entry name" value="PROKAR_LIPOPROTEIN"/>
    <property type="match status" value="1"/>
</dbReference>
<dbReference type="Proteomes" id="UP001316184">
    <property type="component" value="Chromosome"/>
</dbReference>
<feature type="chain" id="PRO_5045700639" description="Lipoprotein" evidence="1">
    <location>
        <begin position="20"/>
        <end position="143"/>
    </location>
</feature>
<evidence type="ECO:0000313" key="3">
    <source>
        <dbReference type="Proteomes" id="UP001316184"/>
    </source>
</evidence>
<evidence type="ECO:0000256" key="1">
    <source>
        <dbReference type="SAM" id="SignalP"/>
    </source>
</evidence>
<name>A0ABY5M1W5_9ACTN</name>
<accession>A0ABY5M1W5</accession>
<proteinExistence type="predicted"/>
<evidence type="ECO:0000313" key="2">
    <source>
        <dbReference type="EMBL" id="UUP12203.1"/>
    </source>
</evidence>
<dbReference type="RefSeq" id="WP_232399688.1">
    <property type="nucleotide sequence ID" value="NZ_CP102173.1"/>
</dbReference>
<feature type="signal peptide" evidence="1">
    <location>
        <begin position="1"/>
        <end position="19"/>
    </location>
</feature>
<dbReference type="EMBL" id="CP102173">
    <property type="protein sequence ID" value="UUP12203.1"/>
    <property type="molecule type" value="Genomic_DNA"/>
</dbReference>
<protein>
    <recommendedName>
        <fullName evidence="4">Lipoprotein</fullName>
    </recommendedName>
</protein>
<keyword evidence="1" id="KW-0732">Signal</keyword>
<sequence>MKKTATVLVTALVAGSVLAGCGGDDPYCVAVKENKAALDTFGQKRTNAGFAKYADALRAITTTAPDSSKDDWAKLGAVTDRVLKAQKKTDIALQDMDDPAKVAKLDSGDLTSLNNAYSAFNGTTKQREAVVKDVKDVCGITLK</sequence>
<gene>
    <name evidence="2" type="ORF">NQV15_10050</name>
</gene>
<evidence type="ECO:0008006" key="4">
    <source>
        <dbReference type="Google" id="ProtNLM"/>
    </source>
</evidence>
<keyword evidence="3" id="KW-1185">Reference proteome</keyword>